<comment type="caution">
    <text evidence="2">The sequence shown here is derived from an EMBL/GenBank/DDBJ whole genome shotgun (WGS) entry which is preliminary data.</text>
</comment>
<dbReference type="RefSeq" id="WP_207671509.1">
    <property type="nucleotide sequence ID" value="NZ_JAFREM010000001.1"/>
</dbReference>
<evidence type="ECO:0000313" key="2">
    <source>
        <dbReference type="EMBL" id="MBO1304563.1"/>
    </source>
</evidence>
<evidence type="ECO:0000259" key="1">
    <source>
        <dbReference type="Pfam" id="PF03551"/>
    </source>
</evidence>
<dbReference type="EMBL" id="JAFREM010000001">
    <property type="protein sequence ID" value="MBO1304563.1"/>
    <property type="molecule type" value="Genomic_DNA"/>
</dbReference>
<feature type="domain" description="Transcription regulator PadR N-terminal" evidence="1">
    <location>
        <begin position="14"/>
        <end position="82"/>
    </location>
</feature>
<dbReference type="InterPro" id="IPR036390">
    <property type="entry name" value="WH_DNA-bd_sf"/>
</dbReference>
<dbReference type="InterPro" id="IPR052509">
    <property type="entry name" value="Metal_resp_DNA-bind_regulator"/>
</dbReference>
<dbReference type="Gene3D" id="1.10.10.10">
    <property type="entry name" value="Winged helix-like DNA-binding domain superfamily/Winged helix DNA-binding domain"/>
    <property type="match status" value="1"/>
</dbReference>
<sequence>MNSQLKKGLIEYCVLAALSPQDSYGYEIVKQISHQIEITESTLYPILKRLETSQRVTTYSKIHNGRLRKYYHLTDAGFESIQQFLQDWTQVEAIQQYIKGSVENAAS</sequence>
<dbReference type="Pfam" id="PF03551">
    <property type="entry name" value="PadR"/>
    <property type="match status" value="1"/>
</dbReference>
<dbReference type="PANTHER" id="PTHR33169">
    <property type="entry name" value="PADR-FAMILY TRANSCRIPTIONAL REGULATOR"/>
    <property type="match status" value="1"/>
</dbReference>
<reference evidence="2 3" key="1">
    <citation type="submission" date="2021-03" db="EMBL/GenBank/DDBJ databases">
        <title>Enterococcal diversity collection.</title>
        <authorList>
            <person name="Gilmore M.S."/>
            <person name="Schwartzman J."/>
            <person name="Van Tyne D."/>
            <person name="Martin M."/>
            <person name="Earl A.M."/>
            <person name="Manson A.L."/>
            <person name="Straub T."/>
            <person name="Salamzade R."/>
            <person name="Saavedra J."/>
            <person name="Lebreton F."/>
            <person name="Prichula J."/>
            <person name="Schaufler K."/>
            <person name="Gaca A."/>
            <person name="Sgardioli B."/>
            <person name="Wagenaar J."/>
            <person name="Strong T."/>
        </authorList>
    </citation>
    <scope>NUCLEOTIDE SEQUENCE [LARGE SCALE GENOMIC DNA]</scope>
    <source>
        <strain evidence="2 3">669A</strain>
    </source>
</reference>
<dbReference type="Proteomes" id="UP000664601">
    <property type="component" value="Unassembled WGS sequence"/>
</dbReference>
<proteinExistence type="predicted"/>
<keyword evidence="3" id="KW-1185">Reference proteome</keyword>
<gene>
    <name evidence="2" type="ORF">JZO70_00200</name>
</gene>
<dbReference type="PANTHER" id="PTHR33169:SF24">
    <property type="entry name" value="TRANSCRIPTIONAL REGULATOR, PADR FAMILY"/>
    <property type="match status" value="1"/>
</dbReference>
<dbReference type="SUPFAM" id="SSF46785">
    <property type="entry name" value="Winged helix' DNA-binding domain"/>
    <property type="match status" value="1"/>
</dbReference>
<dbReference type="InterPro" id="IPR036388">
    <property type="entry name" value="WH-like_DNA-bd_sf"/>
</dbReference>
<dbReference type="InterPro" id="IPR005149">
    <property type="entry name" value="Tscrpt_reg_PadR_N"/>
</dbReference>
<evidence type="ECO:0000313" key="3">
    <source>
        <dbReference type="Proteomes" id="UP000664601"/>
    </source>
</evidence>
<accession>A0ABS3L631</accession>
<organism evidence="2 3">
    <name type="scientific">Candidatus Enterococcus moelleringii</name>
    <dbReference type="NCBI Taxonomy" id="2815325"/>
    <lineage>
        <taxon>Bacteria</taxon>
        <taxon>Bacillati</taxon>
        <taxon>Bacillota</taxon>
        <taxon>Bacilli</taxon>
        <taxon>Lactobacillales</taxon>
        <taxon>Enterococcaceae</taxon>
        <taxon>Enterococcus</taxon>
    </lineage>
</organism>
<protein>
    <submittedName>
        <fullName evidence="2">PadR family transcriptional regulator</fullName>
    </submittedName>
</protein>
<name>A0ABS3L631_9ENTE</name>